<evidence type="ECO:0008006" key="7">
    <source>
        <dbReference type="Google" id="ProtNLM"/>
    </source>
</evidence>
<evidence type="ECO:0000256" key="1">
    <source>
        <dbReference type="SAM" id="MobiDB-lite"/>
    </source>
</evidence>
<dbReference type="InterPro" id="IPR018778">
    <property type="entry name" value="T7SS_EssB"/>
</dbReference>
<evidence type="ECO:0000313" key="6">
    <source>
        <dbReference type="Proteomes" id="UP000235093"/>
    </source>
</evidence>
<sequence>MEDTVIKEIIKKSELIAKDAFEYQWITYPEHGFLQSHIEEKTEELEITYDLENRRPFMEIRKEDLPDILLVLDDIGNLKKYIEKYSFSLQPQNLFYDLHGSVKAKSRDVLSASTDREKQFLNAYKAIIGYALQNKYTFEDYLQGGMQLLGKEGVLGQVQSGTTVEDIQKILCEEYERIKKDRREKKVLIPKNKVTTLKVTAAVLGFVLFGTVGYIGYDRIAKEPYQRAVIELSDAYVQSDYVTCIDCMRNVKVQKMTAPQKFMLANAYVRSENLTQEQKDNILAKMTLNDTESKLDYWIYLGRSDTEQAADIALRLSDDQLLLYAYMKEKAITEENTELTGAEKSDKLNEITKKMEPLMEKYETEDQNNYEGITTGDTEGGGE</sequence>
<keyword evidence="2" id="KW-1133">Transmembrane helix</keyword>
<dbReference type="EMBL" id="NIHT01000025">
    <property type="protein sequence ID" value="PLT72206.1"/>
    <property type="molecule type" value="Genomic_DNA"/>
</dbReference>
<keyword evidence="2" id="KW-0812">Transmembrane</keyword>
<evidence type="ECO:0000256" key="2">
    <source>
        <dbReference type="SAM" id="Phobius"/>
    </source>
</evidence>
<dbReference type="RefSeq" id="WP_101870875.1">
    <property type="nucleotide sequence ID" value="NZ_NIHS01000016.1"/>
</dbReference>
<keyword evidence="2" id="KW-0472">Membrane</keyword>
<dbReference type="InterPro" id="IPR042565">
    <property type="entry name" value="T7SS_EssB_C"/>
</dbReference>
<organism evidence="3 5">
    <name type="scientific">Mediterraneibacter gnavus</name>
    <name type="common">Ruminococcus gnavus</name>
    <dbReference type="NCBI Taxonomy" id="33038"/>
    <lineage>
        <taxon>Bacteria</taxon>
        <taxon>Bacillati</taxon>
        <taxon>Bacillota</taxon>
        <taxon>Clostridia</taxon>
        <taxon>Lachnospirales</taxon>
        <taxon>Lachnospiraceae</taxon>
        <taxon>Mediterraneibacter</taxon>
    </lineage>
</organism>
<dbReference type="Proteomes" id="UP000234891">
    <property type="component" value="Unassembled WGS sequence"/>
</dbReference>
<proteinExistence type="predicted"/>
<reference evidence="5 6" key="1">
    <citation type="journal article" date="2017" name="Genome Med.">
        <title>A novel Ruminococcus gnavus clade enriched in inflammatory bowel disease patients.</title>
        <authorList>
            <person name="Hall A.B."/>
            <person name="Yassour M."/>
            <person name="Sauk J."/>
            <person name="Garner A."/>
            <person name="Jiang X."/>
            <person name="Arthur T."/>
            <person name="Lagoudas G.K."/>
            <person name="Vatanen T."/>
            <person name="Fornelos N."/>
            <person name="Wilson R."/>
            <person name="Bertha M."/>
            <person name="Cohen M."/>
            <person name="Garber J."/>
            <person name="Khalili H."/>
            <person name="Gevers D."/>
            <person name="Ananthakrishnan A.N."/>
            <person name="Kugathasan S."/>
            <person name="Lander E.S."/>
            <person name="Blainey P."/>
            <person name="Vlamakis H."/>
            <person name="Xavier R.J."/>
            <person name="Huttenhower C."/>
        </authorList>
    </citation>
    <scope>NUCLEOTIDE SEQUENCE [LARGE SCALE GENOMIC DNA]</scope>
    <source>
        <strain evidence="3 5">RJX1124</strain>
        <strain evidence="4 6">RJX1125</strain>
    </source>
</reference>
<dbReference type="EMBL" id="NIHS01000016">
    <property type="protein sequence ID" value="PLT72059.1"/>
    <property type="molecule type" value="Genomic_DNA"/>
</dbReference>
<comment type="caution">
    <text evidence="3">The sequence shown here is derived from an EMBL/GenBank/DDBJ whole genome shotgun (WGS) entry which is preliminary data.</text>
</comment>
<dbReference type="Gene3D" id="1.10.510.10">
    <property type="entry name" value="Transferase(Phosphotransferase) domain 1"/>
    <property type="match status" value="1"/>
</dbReference>
<dbReference type="Pfam" id="PF10140">
    <property type="entry name" value="YukC"/>
    <property type="match status" value="1"/>
</dbReference>
<dbReference type="Proteomes" id="UP000235093">
    <property type="component" value="Unassembled WGS sequence"/>
</dbReference>
<name>A0A2N5PAB3_MEDGN</name>
<dbReference type="AlphaFoldDB" id="A0A2N5PAB3"/>
<dbReference type="Gene3D" id="1.25.40.680">
    <property type="entry name" value="Type VII secretion system EssB, C-terminal-like domain"/>
    <property type="match status" value="1"/>
</dbReference>
<gene>
    <name evidence="4" type="ORF">CDL23_13720</name>
    <name evidence="3" type="ORF">CDL26_10255</name>
</gene>
<protein>
    <recommendedName>
        <fullName evidence="7">Type VII secretion protein EssB</fullName>
    </recommendedName>
</protein>
<accession>A0A2N5PAB3</accession>
<feature type="transmembrane region" description="Helical" evidence="2">
    <location>
        <begin position="199"/>
        <end position="217"/>
    </location>
</feature>
<feature type="region of interest" description="Disordered" evidence="1">
    <location>
        <begin position="360"/>
        <end position="383"/>
    </location>
</feature>
<evidence type="ECO:0000313" key="4">
    <source>
        <dbReference type="EMBL" id="PLT72206.1"/>
    </source>
</evidence>
<evidence type="ECO:0000313" key="3">
    <source>
        <dbReference type="EMBL" id="PLT72059.1"/>
    </source>
</evidence>
<evidence type="ECO:0000313" key="5">
    <source>
        <dbReference type="Proteomes" id="UP000234891"/>
    </source>
</evidence>